<keyword evidence="2" id="KW-1185">Reference proteome</keyword>
<gene>
    <name evidence="1" type="ORF">PPROV_000787300</name>
</gene>
<dbReference type="Gene3D" id="3.10.28.10">
    <property type="entry name" value="Homing endonucleases"/>
    <property type="match status" value="1"/>
</dbReference>
<dbReference type="Proteomes" id="UP000660262">
    <property type="component" value="Unassembled WGS sequence"/>
</dbReference>
<evidence type="ECO:0000313" key="1">
    <source>
        <dbReference type="EMBL" id="GHP09136.1"/>
    </source>
</evidence>
<organism evidence="1 2">
    <name type="scientific">Pycnococcus provasolii</name>
    <dbReference type="NCBI Taxonomy" id="41880"/>
    <lineage>
        <taxon>Eukaryota</taxon>
        <taxon>Viridiplantae</taxon>
        <taxon>Chlorophyta</taxon>
        <taxon>Pseudoscourfieldiophyceae</taxon>
        <taxon>Pseudoscourfieldiales</taxon>
        <taxon>Pycnococcaceae</taxon>
        <taxon>Pycnococcus</taxon>
    </lineage>
</organism>
<evidence type="ECO:0000313" key="2">
    <source>
        <dbReference type="Proteomes" id="UP000660262"/>
    </source>
</evidence>
<comment type="caution">
    <text evidence="1">The sequence shown here is derived from an EMBL/GenBank/DDBJ whole genome shotgun (WGS) entry which is preliminary data.</text>
</comment>
<dbReference type="EMBL" id="BNJQ01000023">
    <property type="protein sequence ID" value="GHP09136.1"/>
    <property type="molecule type" value="Genomic_DNA"/>
</dbReference>
<proteinExistence type="predicted"/>
<accession>A0A830HNV3</accession>
<dbReference type="InterPro" id="IPR027434">
    <property type="entry name" value="Homing_endonucl"/>
</dbReference>
<reference evidence="1" key="1">
    <citation type="submission" date="2020-10" db="EMBL/GenBank/DDBJ databases">
        <title>Unveiling of a novel bifunctional photoreceptor, Dualchrome1, isolated from a cosmopolitan green alga.</title>
        <authorList>
            <person name="Suzuki S."/>
            <person name="Kawachi M."/>
        </authorList>
    </citation>
    <scope>NUCLEOTIDE SEQUENCE</scope>
    <source>
        <strain evidence="1">NIES 2893</strain>
    </source>
</reference>
<sequence>MLVAENGEELLKTKWRHGERVAGFCRFRRVSPPFESSTNRMANSTGIDLASAVASLNLPPLFPDPWFLGLWFADGWFNKCLISVGNAEEGTVGEKLKLYAASIYMDVHVQQ</sequence>
<dbReference type="AlphaFoldDB" id="A0A830HNV3"/>
<name>A0A830HNV3_9CHLO</name>
<protein>
    <submittedName>
        <fullName evidence="1">Uncharacterized protein</fullName>
    </submittedName>
</protein>